<feature type="domain" description="Blue (type 1) copper" evidence="5">
    <location>
        <begin position="38"/>
        <end position="116"/>
    </location>
</feature>
<keyword evidence="3" id="KW-0249">Electron transport</keyword>
<evidence type="ECO:0000259" key="5">
    <source>
        <dbReference type="Pfam" id="PF00127"/>
    </source>
</evidence>
<dbReference type="SUPFAM" id="SSF49503">
    <property type="entry name" value="Cupredoxins"/>
    <property type="match status" value="1"/>
</dbReference>
<dbReference type="PROSITE" id="PS51257">
    <property type="entry name" value="PROKAR_LIPOPROTEIN"/>
    <property type="match status" value="1"/>
</dbReference>
<keyword evidence="1" id="KW-0813">Transport</keyword>
<protein>
    <submittedName>
        <fullName evidence="6">Cupredoxin domain-containing protein</fullName>
    </submittedName>
</protein>
<evidence type="ECO:0000256" key="1">
    <source>
        <dbReference type="ARBA" id="ARBA00022448"/>
    </source>
</evidence>
<dbReference type="EMBL" id="JACNFK010000024">
    <property type="protein sequence ID" value="MBC8519506.1"/>
    <property type="molecule type" value="Genomic_DNA"/>
</dbReference>
<dbReference type="AlphaFoldDB" id="A0A8J6NWP8"/>
<dbReference type="InterPro" id="IPR028871">
    <property type="entry name" value="BlueCu_1_BS"/>
</dbReference>
<dbReference type="Pfam" id="PF00127">
    <property type="entry name" value="Copper-bind"/>
    <property type="match status" value="1"/>
</dbReference>
<organism evidence="6 7">
    <name type="scientific">Candidatus Thiopontia autotrophica</name>
    <dbReference type="NCBI Taxonomy" id="2841688"/>
    <lineage>
        <taxon>Bacteria</taxon>
        <taxon>Pseudomonadati</taxon>
        <taxon>Pseudomonadota</taxon>
        <taxon>Gammaproteobacteria</taxon>
        <taxon>Candidatus Thiopontia</taxon>
    </lineage>
</organism>
<evidence type="ECO:0000256" key="2">
    <source>
        <dbReference type="ARBA" id="ARBA00022723"/>
    </source>
</evidence>
<comment type="caution">
    <text evidence="6">The sequence shown here is derived from an EMBL/GenBank/DDBJ whole genome shotgun (WGS) entry which is preliminary data.</text>
</comment>
<gene>
    <name evidence="6" type="ORF">H8D24_03745</name>
</gene>
<reference evidence="6 7" key="1">
    <citation type="submission" date="2020-08" db="EMBL/GenBank/DDBJ databases">
        <title>Bridging the membrane lipid divide: bacteria of the FCB group superphylum have the potential to synthesize archaeal ether lipids.</title>
        <authorList>
            <person name="Villanueva L."/>
            <person name="Von Meijenfeldt F.A.B."/>
            <person name="Westbye A.B."/>
            <person name="Yadav S."/>
            <person name="Hopmans E.C."/>
            <person name="Dutilh B.E."/>
            <person name="Sinninghe Damste J.S."/>
        </authorList>
    </citation>
    <scope>NUCLEOTIDE SEQUENCE [LARGE SCALE GENOMIC DNA]</scope>
    <source>
        <strain evidence="6">NIOZ-UU100</strain>
    </source>
</reference>
<name>A0A8J6NWP8_9GAMM</name>
<accession>A0A8J6NWP8</accession>
<keyword evidence="4" id="KW-0186">Copper</keyword>
<evidence type="ECO:0000256" key="3">
    <source>
        <dbReference type="ARBA" id="ARBA00022982"/>
    </source>
</evidence>
<dbReference type="Proteomes" id="UP000654401">
    <property type="component" value="Unassembled WGS sequence"/>
</dbReference>
<dbReference type="PROSITE" id="PS00196">
    <property type="entry name" value="COPPER_BLUE"/>
    <property type="match status" value="1"/>
</dbReference>
<dbReference type="InterPro" id="IPR052721">
    <property type="entry name" value="ET_Amicyanin"/>
</dbReference>
<dbReference type="PANTHER" id="PTHR36507">
    <property type="entry name" value="BLL1555 PROTEIN"/>
    <property type="match status" value="1"/>
</dbReference>
<evidence type="ECO:0000256" key="4">
    <source>
        <dbReference type="ARBA" id="ARBA00023008"/>
    </source>
</evidence>
<dbReference type="Gene3D" id="2.60.40.420">
    <property type="entry name" value="Cupredoxins - blue copper proteins"/>
    <property type="match status" value="1"/>
</dbReference>
<keyword evidence="2" id="KW-0479">Metal-binding</keyword>
<sequence>MIIINYRPLMLLLGGLFFVSGCSNDLPVPKVVEIEIINYGYQPQTVTINPGDTVRWINREKRQYHSVKLDGDGGGGSVNSEYLFPGESWEHTFSQEGVYNYMCGPHSEMVGAVKVKSLI</sequence>
<proteinExistence type="predicted"/>
<evidence type="ECO:0000313" key="6">
    <source>
        <dbReference type="EMBL" id="MBC8519506.1"/>
    </source>
</evidence>
<evidence type="ECO:0000313" key="7">
    <source>
        <dbReference type="Proteomes" id="UP000654401"/>
    </source>
</evidence>
<dbReference type="PANTHER" id="PTHR36507:SF1">
    <property type="entry name" value="BLL1555 PROTEIN"/>
    <property type="match status" value="1"/>
</dbReference>
<dbReference type="GO" id="GO:0005507">
    <property type="term" value="F:copper ion binding"/>
    <property type="evidence" value="ECO:0007669"/>
    <property type="project" value="InterPro"/>
</dbReference>
<dbReference type="InterPro" id="IPR000923">
    <property type="entry name" value="BlueCu_1"/>
</dbReference>
<dbReference type="InterPro" id="IPR008972">
    <property type="entry name" value="Cupredoxin"/>
</dbReference>
<dbReference type="GO" id="GO:0009055">
    <property type="term" value="F:electron transfer activity"/>
    <property type="evidence" value="ECO:0007669"/>
    <property type="project" value="InterPro"/>
</dbReference>